<dbReference type="Pfam" id="PF03807">
    <property type="entry name" value="F420_oxidored"/>
    <property type="match status" value="1"/>
</dbReference>
<dbReference type="InterPro" id="IPR000304">
    <property type="entry name" value="Pyrroline-COOH_reductase"/>
</dbReference>
<feature type="domain" description="Pyrroline-5-carboxylate reductase dimerisation" evidence="5">
    <location>
        <begin position="164"/>
        <end position="266"/>
    </location>
</feature>
<evidence type="ECO:0000256" key="2">
    <source>
        <dbReference type="ARBA" id="ARBA00022857"/>
    </source>
</evidence>
<name>A0A3B1C0Q8_9ZZZZ</name>
<evidence type="ECO:0000256" key="1">
    <source>
        <dbReference type="ARBA" id="ARBA00005525"/>
    </source>
</evidence>
<reference evidence="6" key="1">
    <citation type="submission" date="2018-06" db="EMBL/GenBank/DDBJ databases">
        <authorList>
            <person name="Zhirakovskaya E."/>
        </authorList>
    </citation>
    <scope>NUCLEOTIDE SEQUENCE</scope>
</reference>
<dbReference type="Gene3D" id="3.40.50.720">
    <property type="entry name" value="NAD(P)-binding Rossmann-like Domain"/>
    <property type="match status" value="1"/>
</dbReference>
<dbReference type="GO" id="GO:0055129">
    <property type="term" value="P:L-proline biosynthetic process"/>
    <property type="evidence" value="ECO:0007669"/>
    <property type="project" value="TreeGrafter"/>
</dbReference>
<dbReference type="SUPFAM" id="SSF48179">
    <property type="entry name" value="6-phosphogluconate dehydrogenase C-terminal domain-like"/>
    <property type="match status" value="1"/>
</dbReference>
<dbReference type="EC" id="1.5.1.2" evidence="6"/>
<dbReference type="InterPro" id="IPR036291">
    <property type="entry name" value="NAD(P)-bd_dom_sf"/>
</dbReference>
<keyword evidence="2" id="KW-0521">NADP</keyword>
<dbReference type="AlphaFoldDB" id="A0A3B1C0Q8"/>
<dbReference type="InterPro" id="IPR029036">
    <property type="entry name" value="P5CR_dimer"/>
</dbReference>
<evidence type="ECO:0000313" key="6">
    <source>
        <dbReference type="EMBL" id="VAX18173.1"/>
    </source>
</evidence>
<dbReference type="Pfam" id="PF14748">
    <property type="entry name" value="P5CR_dimer"/>
    <property type="match status" value="1"/>
</dbReference>
<dbReference type="PIRSF" id="PIRSF000193">
    <property type="entry name" value="Pyrrol-5-carb_rd"/>
    <property type="match status" value="1"/>
</dbReference>
<sequence>MEKLKQKISIIGCGNIGKAIGKGLIESKIIVPSRLTVTRRNTEALKEFSEMGVNVTSDNNEAVKRSSIVIIAVTPQKLNKILEEIKDNLNTGKHIIISIVTGAEIKDIKEIVEKDIPVVRVMPNTAISIKESMTCISADRTDEDALKTAVKIFDTVGKTAVINEDLMVPATSLVACGIAFFLRAIRAAGQGGTEIGFHADDAIMMAAQTAKGAASLLVDGGFHPEREIDKVTTPQGLTITGLNQMEHHGFSSAMITGIVSSAQRAETIFKKNK</sequence>
<dbReference type="InterPro" id="IPR028939">
    <property type="entry name" value="P5C_Rdtase_cat_N"/>
</dbReference>
<dbReference type="EMBL" id="UOGD01000094">
    <property type="protein sequence ID" value="VAX18173.1"/>
    <property type="molecule type" value="Genomic_DNA"/>
</dbReference>
<dbReference type="PANTHER" id="PTHR11645:SF0">
    <property type="entry name" value="PYRROLINE-5-CARBOXYLATE REDUCTASE 3"/>
    <property type="match status" value="1"/>
</dbReference>
<dbReference type="NCBIfam" id="TIGR00112">
    <property type="entry name" value="proC"/>
    <property type="match status" value="1"/>
</dbReference>
<dbReference type="InterPro" id="IPR008927">
    <property type="entry name" value="6-PGluconate_DH-like_C_sf"/>
</dbReference>
<protein>
    <submittedName>
        <fullName evidence="6">Pyrroline-5-carboxylate reductase</fullName>
        <ecNumber evidence="6">1.5.1.2</ecNumber>
    </submittedName>
</protein>
<feature type="domain" description="Pyrroline-5-carboxylate reductase catalytic N-terminal" evidence="4">
    <location>
        <begin position="7"/>
        <end position="101"/>
    </location>
</feature>
<evidence type="ECO:0000256" key="3">
    <source>
        <dbReference type="ARBA" id="ARBA00023002"/>
    </source>
</evidence>
<keyword evidence="3 6" id="KW-0560">Oxidoreductase</keyword>
<comment type="similarity">
    <text evidence="1">Belongs to the pyrroline-5-carboxylate reductase family.</text>
</comment>
<evidence type="ECO:0000259" key="4">
    <source>
        <dbReference type="Pfam" id="PF03807"/>
    </source>
</evidence>
<dbReference type="PANTHER" id="PTHR11645">
    <property type="entry name" value="PYRROLINE-5-CARBOXYLATE REDUCTASE"/>
    <property type="match status" value="1"/>
</dbReference>
<dbReference type="GO" id="GO:0004735">
    <property type="term" value="F:pyrroline-5-carboxylate reductase activity"/>
    <property type="evidence" value="ECO:0007669"/>
    <property type="project" value="UniProtKB-EC"/>
</dbReference>
<dbReference type="HAMAP" id="MF_01925">
    <property type="entry name" value="P5C_reductase"/>
    <property type="match status" value="1"/>
</dbReference>
<proteinExistence type="inferred from homology"/>
<accession>A0A3B1C0Q8</accession>
<dbReference type="SUPFAM" id="SSF51735">
    <property type="entry name" value="NAD(P)-binding Rossmann-fold domains"/>
    <property type="match status" value="1"/>
</dbReference>
<dbReference type="Gene3D" id="1.10.3730.10">
    <property type="entry name" value="ProC C-terminal domain-like"/>
    <property type="match status" value="1"/>
</dbReference>
<organism evidence="6">
    <name type="scientific">hydrothermal vent metagenome</name>
    <dbReference type="NCBI Taxonomy" id="652676"/>
    <lineage>
        <taxon>unclassified sequences</taxon>
        <taxon>metagenomes</taxon>
        <taxon>ecological metagenomes</taxon>
    </lineage>
</organism>
<gene>
    <name evidence="6" type="ORF">MNBD_IGNAVI01-1769</name>
</gene>
<evidence type="ECO:0000259" key="5">
    <source>
        <dbReference type="Pfam" id="PF14748"/>
    </source>
</evidence>